<dbReference type="Pfam" id="PF00884">
    <property type="entry name" value="Sulfatase"/>
    <property type="match status" value="1"/>
</dbReference>
<organism evidence="4 5">
    <name type="scientific">Mameliella alba</name>
    <dbReference type="NCBI Taxonomy" id="561184"/>
    <lineage>
        <taxon>Bacteria</taxon>
        <taxon>Pseudomonadati</taxon>
        <taxon>Pseudomonadota</taxon>
        <taxon>Alphaproteobacteria</taxon>
        <taxon>Rhodobacterales</taxon>
        <taxon>Roseobacteraceae</taxon>
        <taxon>Mameliella</taxon>
    </lineage>
</organism>
<dbReference type="EMBL" id="JSUQ01000019">
    <property type="protein sequence ID" value="KHQ51157.1"/>
    <property type="molecule type" value="Genomic_DNA"/>
</dbReference>
<dbReference type="PATRIC" id="fig|1515334.3.peg.4225"/>
<evidence type="ECO:0000313" key="4">
    <source>
        <dbReference type="EMBL" id="KHQ51157.1"/>
    </source>
</evidence>
<feature type="domain" description="Sulfatase N-terminal" evidence="3">
    <location>
        <begin position="5"/>
        <end position="343"/>
    </location>
</feature>
<dbReference type="GO" id="GO:0046872">
    <property type="term" value="F:metal ion binding"/>
    <property type="evidence" value="ECO:0007669"/>
    <property type="project" value="UniProtKB-KW"/>
</dbReference>
<evidence type="ECO:0000313" key="5">
    <source>
        <dbReference type="Proteomes" id="UP000030960"/>
    </source>
</evidence>
<protein>
    <submittedName>
        <fullName evidence="4">Choline-sulfatase</fullName>
        <ecNumber evidence="4">3.1.6.6</ecNumber>
    </submittedName>
</protein>
<dbReference type="PANTHER" id="PTHR45953:SF1">
    <property type="entry name" value="IDURONATE 2-SULFATASE"/>
    <property type="match status" value="1"/>
</dbReference>
<dbReference type="InterPro" id="IPR017850">
    <property type="entry name" value="Alkaline_phosphatase_core_sf"/>
</dbReference>
<reference evidence="4 5" key="1">
    <citation type="submission" date="2014-10" db="EMBL/GenBank/DDBJ databases">
        <title>Genome sequence of Ponticoccus sp. strain UMTAT08 isolated from clonal culture of toxic dinoflagellate Alexandrium tamiyavanichii.</title>
        <authorList>
            <person name="Gan H.Y."/>
            <person name="Muhd D.-D."/>
            <person name="Mohd Noor M.E."/>
            <person name="Yeong Y.S."/>
            <person name="Usup G."/>
        </authorList>
    </citation>
    <scope>NUCLEOTIDE SEQUENCE [LARGE SCALE GENOMIC DNA]</scope>
    <source>
        <strain evidence="4 5">UMTAT08</strain>
    </source>
</reference>
<dbReference type="InterPro" id="IPR000917">
    <property type="entry name" value="Sulfatase_N"/>
</dbReference>
<name>A0A0B3RT10_9RHOB</name>
<proteinExistence type="predicted"/>
<evidence type="ECO:0000256" key="1">
    <source>
        <dbReference type="ARBA" id="ARBA00022723"/>
    </source>
</evidence>
<keyword evidence="5" id="KW-1185">Reference proteome</keyword>
<dbReference type="GO" id="GO:0047753">
    <property type="term" value="F:choline-sulfatase activity"/>
    <property type="evidence" value="ECO:0007669"/>
    <property type="project" value="UniProtKB-EC"/>
</dbReference>
<evidence type="ECO:0000259" key="3">
    <source>
        <dbReference type="Pfam" id="PF00884"/>
    </source>
</evidence>
<dbReference type="AlphaFoldDB" id="A0A0B3RT10"/>
<evidence type="ECO:0000256" key="2">
    <source>
        <dbReference type="ARBA" id="ARBA00022801"/>
    </source>
</evidence>
<dbReference type="EC" id="3.1.6.6" evidence="4"/>
<dbReference type="STRING" id="561184.SAMN05216376_12519"/>
<dbReference type="OrthoDB" id="9795675at2"/>
<dbReference type="GO" id="GO:0005737">
    <property type="term" value="C:cytoplasm"/>
    <property type="evidence" value="ECO:0007669"/>
    <property type="project" value="TreeGrafter"/>
</dbReference>
<dbReference type="Proteomes" id="UP000030960">
    <property type="component" value="Unassembled WGS sequence"/>
</dbReference>
<comment type="caution">
    <text evidence="4">The sequence shown here is derived from an EMBL/GenBank/DDBJ whole genome shotgun (WGS) entry which is preliminary data.</text>
</comment>
<sequence length="476" mass="51845">MRKTPNVLFLMADEHQALALSSLGHDVVQTPNLDRLAERGTLFENAYTPSPICVPARAALATGQPVHQTGYWDNATAYDGRVPSWGHRLQAAGVPVTSIGKLHYRDDSDLTGFDRQILPMHIQHGIGQVWGSVRNPLPDHPHGGEMLGGIGAGLSKYNCYDMNVAEAAEGFLSERARDESPWAAFVSFVAPHFPLIVPQDYLDLYPAKDMPLPPVRPANGFPTHPWVARMNGIEDSDTQLGNDDRRREAIAAYYALCTFVDAQIGRVLDALEAAGLSDDTLVIYSSDHGEQLGIRGRWGKSTLYRESTQVPLIAAGPGFAPDRRVTTAVSLLDIAPTITAALGLSPDPDWTGRPLQDIAAAAPDPDRVVLSEYHAVMSPSAGFMLANSRWCYHHYVGYPPELFDLQSDPLQTRNLSGHPDFELVERSLRHILSDHCDPAEVDARAKADQDRLVARFGGPRAAYETGPSGATPVPEG</sequence>
<dbReference type="Gene3D" id="3.40.720.10">
    <property type="entry name" value="Alkaline Phosphatase, subunit A"/>
    <property type="match status" value="1"/>
</dbReference>
<keyword evidence="1" id="KW-0479">Metal-binding</keyword>
<dbReference type="SUPFAM" id="SSF53649">
    <property type="entry name" value="Alkaline phosphatase-like"/>
    <property type="match status" value="1"/>
</dbReference>
<dbReference type="CDD" id="cd16037">
    <property type="entry name" value="sulfatase_like"/>
    <property type="match status" value="1"/>
</dbReference>
<accession>A0A0B3RT10</accession>
<gene>
    <name evidence="4" type="ORF">OA50_04188</name>
</gene>
<keyword evidence="2 4" id="KW-0378">Hydrolase</keyword>
<dbReference type="RefSeq" id="WP_043144910.1">
    <property type="nucleotide sequence ID" value="NZ_JSUQ01000019.1"/>
</dbReference>
<dbReference type="PANTHER" id="PTHR45953">
    <property type="entry name" value="IDURONATE 2-SULFATASE"/>
    <property type="match status" value="1"/>
</dbReference>